<dbReference type="EMBL" id="CAJVQC010004913">
    <property type="protein sequence ID" value="CAG8546779.1"/>
    <property type="molecule type" value="Genomic_DNA"/>
</dbReference>
<organism evidence="1 2">
    <name type="scientific">Racocetra persica</name>
    <dbReference type="NCBI Taxonomy" id="160502"/>
    <lineage>
        <taxon>Eukaryota</taxon>
        <taxon>Fungi</taxon>
        <taxon>Fungi incertae sedis</taxon>
        <taxon>Mucoromycota</taxon>
        <taxon>Glomeromycotina</taxon>
        <taxon>Glomeromycetes</taxon>
        <taxon>Diversisporales</taxon>
        <taxon>Gigasporaceae</taxon>
        <taxon>Racocetra</taxon>
    </lineage>
</organism>
<keyword evidence="2" id="KW-1185">Reference proteome</keyword>
<reference evidence="1" key="1">
    <citation type="submission" date="2021-06" db="EMBL/GenBank/DDBJ databases">
        <authorList>
            <person name="Kallberg Y."/>
            <person name="Tangrot J."/>
            <person name="Rosling A."/>
        </authorList>
    </citation>
    <scope>NUCLEOTIDE SEQUENCE</scope>
    <source>
        <strain evidence="1">MA461A</strain>
    </source>
</reference>
<gene>
    <name evidence="1" type="ORF">RPERSI_LOCUS3789</name>
</gene>
<evidence type="ECO:0000313" key="1">
    <source>
        <dbReference type="EMBL" id="CAG8546779.1"/>
    </source>
</evidence>
<evidence type="ECO:0000313" key="2">
    <source>
        <dbReference type="Proteomes" id="UP000789920"/>
    </source>
</evidence>
<protein>
    <submittedName>
        <fullName evidence="1">9671_t:CDS:1</fullName>
    </submittedName>
</protein>
<name>A0ACA9LX37_9GLOM</name>
<feature type="non-terminal residue" evidence="1">
    <location>
        <position position="410"/>
    </location>
</feature>
<comment type="caution">
    <text evidence="1">The sequence shown here is derived from an EMBL/GenBank/DDBJ whole genome shotgun (WGS) entry which is preliminary data.</text>
</comment>
<dbReference type="Proteomes" id="UP000789920">
    <property type="component" value="Unassembled WGS sequence"/>
</dbReference>
<proteinExistence type="predicted"/>
<sequence>MVRAQFEPLAKLWGVENKKVPELLEREAKLIMIDGKLQQLLKNSYFGGTYIDVKANKININTVDQSKVKEVKNSLQMKEYKNYLRFKKAINSLSQLKSTYVKIDKLIRKFDIINSIISIEHEVNNVVIYLEDKNDQNTKEFIESVKFFKPKIVYSSKKEEGKMVLNSFNSPTLVKKTQINPMVVGGDRIVTWYNNIPFGCSAGFWMKDQDQSDEELLLVAGHCAYPYNDNSPKWFYHYYGDTPVLIGHMENYTLTPNDLGFIRKTNQSHIRAVPNIRNFKFPALANPTYVEYLILGSTKITSTLSHICKSGYVTGISCGHVTSLDASIGSETGDKTGGLLTSAYSVRGDSGGSMFQFRYSNFSIPYVNAVGILASGNLDNTPNNSRTYCEPLNKVFFEYGYSLVHHPLLE</sequence>
<accession>A0ACA9LX37</accession>